<name>A0A7M5XG31_9CNID</name>
<accession>A0A7M5XG31</accession>
<evidence type="ECO:0000313" key="1">
    <source>
        <dbReference type="EnsemblMetazoa" id="CLYHEMP022804.1"/>
    </source>
</evidence>
<proteinExistence type="predicted"/>
<dbReference type="GeneID" id="136806076"/>
<dbReference type="AlphaFoldDB" id="A0A7M5XG31"/>
<dbReference type="Gene3D" id="3.80.10.10">
    <property type="entry name" value="Ribonuclease Inhibitor"/>
    <property type="match status" value="1"/>
</dbReference>
<organism evidence="1 2">
    <name type="scientific">Clytia hemisphaerica</name>
    <dbReference type="NCBI Taxonomy" id="252671"/>
    <lineage>
        <taxon>Eukaryota</taxon>
        <taxon>Metazoa</taxon>
        <taxon>Cnidaria</taxon>
        <taxon>Hydrozoa</taxon>
        <taxon>Hydroidolina</taxon>
        <taxon>Leptothecata</taxon>
        <taxon>Obeliida</taxon>
        <taxon>Clytiidae</taxon>
        <taxon>Clytia</taxon>
    </lineage>
</organism>
<evidence type="ECO:0000313" key="2">
    <source>
        <dbReference type="Proteomes" id="UP000594262"/>
    </source>
</evidence>
<dbReference type="Proteomes" id="UP000594262">
    <property type="component" value="Unplaced"/>
</dbReference>
<keyword evidence="2" id="KW-1185">Reference proteome</keyword>
<reference evidence="1" key="1">
    <citation type="submission" date="2021-01" db="UniProtKB">
        <authorList>
            <consortium name="EnsemblMetazoa"/>
        </authorList>
    </citation>
    <scope>IDENTIFICATION</scope>
</reference>
<dbReference type="InterPro" id="IPR032675">
    <property type="entry name" value="LRR_dom_sf"/>
</dbReference>
<dbReference type="EnsemblMetazoa" id="CLYHEMT022804.1">
    <property type="protein sequence ID" value="CLYHEMP022804.1"/>
    <property type="gene ID" value="CLYHEMG022804"/>
</dbReference>
<dbReference type="RefSeq" id="XP_066918748.1">
    <property type="nucleotide sequence ID" value="XM_067062647.1"/>
</dbReference>
<protein>
    <submittedName>
        <fullName evidence="1">Uncharacterized protein</fullName>
    </submittedName>
</protein>
<dbReference type="SUPFAM" id="SSF52047">
    <property type="entry name" value="RNI-like"/>
    <property type="match status" value="1"/>
</dbReference>
<sequence length="862" mass="99320">MTNPTGRLPGDRRIFTYLQNAYARKTHWLTPLPWKPNFKFLFDQSYMKDIKFKHAVQYDSLSKEGETLNAGNNFTYSLLNMLSQLDLRLATIEGNLGSGKTSLIYRFLKDWVRVSTKLKNSGKVFLHCDLTNIDVENMKPKLDLNSVMDLFGLPGYLYDDFMWLIEKNSDKIIVLIETHNIRASSRLVFKLFYKVFPTGKFVIFHRPDKTNSYLDVPISQEYRYLLRRRVKLKIQNYDIRQTVNLVKQISSNSIMFQNFRDALYEYLSLSRLCSNPFILMVVLNIYKETKSIKFLENRLSLLRKILTAVWRRYANTTDQYDADIIQHIDSLLISFSDVAIETYTTNCHLSEDVISENEHSILLLDSGLLIEHRLPTKNTDSIERVYTFFDPLLHEYTCALKYSRQITEQPDTIEEIGNTLFSPEWKDVCLLVAGLLGKHFSILIKEINFDYMEDSALHILSDALNQCQCPRLCLRDVDHIPVPQSIDFSEMPITASTLKGLQTLLDWSHESQNVENQNGGYQSKRDSWNTKQINIQKTALERFMMKHQSRQDLNDNKLYSSSNTMNYDIRNNKSSCQNMSIPLKQRSESSTSWYNRYSSCPDFNHAFGSLLTLNTSFDVDDSGEDLLIEQSWGSHYQAHLNKQKSIANLNSLGTLRQNQSLPSRTNSFTGSLYQQNESVLGSSYSLYSSLDSLLNGGEKKNDYIKDLRLKGSCIGNRTYASLVTFLEDNHLERLFLMDQHEENHSNAPLSISSKLVNKFLEAISESLTELTLNSNLLGSHWIDHLVAMIVENSNISYLSVAVTDLEQLNVENALKLTKAFQRNTALQQFELFCGVQSIVVQTSLGFFVDILERDSRISVVFL</sequence>